<accession>A0A6J2I3Z9</accession>
<dbReference type="GeneID" id="113996942"/>
<dbReference type="RefSeq" id="XP_027594168.1">
    <property type="nucleotide sequence ID" value="XM_027738367.2"/>
</dbReference>
<sequence length="241" mass="26918">MARQEHGCSRFSLFLLKEGGGLPVHFGRFVKFDNESLVCLYVTDHVTKDHFFVNMEGDCKYESVFLEVLTAPVLAGVLDVLPEELHLEYYNCRAKNIIGNYINAVSCTMEKSSASVESFKCIYKSNLLSAFKNMGTQPSPAFGLGGQQTSSFCLTFKWCFVLTDCQWLSSASGHHVTSASAAVTNTTASEKLFTPKSELSAEEWQQFEAKEFTIGKIPLKPPPLELLNAYDLLNLFRSNMF</sequence>
<evidence type="ECO:0000313" key="3">
    <source>
        <dbReference type="Proteomes" id="UP000504627"/>
    </source>
</evidence>
<evidence type="ECO:0000256" key="1">
    <source>
        <dbReference type="ARBA" id="ARBA00004123"/>
    </source>
</evidence>
<dbReference type="PANTHER" id="PTHR46527:SF1">
    <property type="entry name" value="NUCLEOPORIN NUP42"/>
    <property type="match status" value="1"/>
</dbReference>
<name>A0A6J2I3Z9_9PASS</name>
<evidence type="ECO:0000313" key="4">
    <source>
        <dbReference type="RefSeq" id="XP_027594168.1"/>
    </source>
</evidence>
<dbReference type="AlphaFoldDB" id="A0A6J2I3Z9"/>
<organism evidence="3 4">
    <name type="scientific">Pipra filicauda</name>
    <name type="common">Wire-tailed manakin</name>
    <dbReference type="NCBI Taxonomy" id="649802"/>
    <lineage>
        <taxon>Eukaryota</taxon>
        <taxon>Metazoa</taxon>
        <taxon>Chordata</taxon>
        <taxon>Craniata</taxon>
        <taxon>Vertebrata</taxon>
        <taxon>Euteleostomi</taxon>
        <taxon>Archelosauria</taxon>
        <taxon>Archosauria</taxon>
        <taxon>Dinosauria</taxon>
        <taxon>Saurischia</taxon>
        <taxon>Theropoda</taxon>
        <taxon>Coelurosauria</taxon>
        <taxon>Aves</taxon>
        <taxon>Neognathae</taxon>
        <taxon>Neoaves</taxon>
        <taxon>Telluraves</taxon>
        <taxon>Australaves</taxon>
        <taxon>Passeriformes</taxon>
        <taxon>Pipridae</taxon>
        <taxon>Pipra</taxon>
    </lineage>
</organism>
<evidence type="ECO:0000256" key="2">
    <source>
        <dbReference type="ARBA" id="ARBA00023242"/>
    </source>
</evidence>
<reference evidence="4" key="1">
    <citation type="submission" date="2025-08" db="UniProtKB">
        <authorList>
            <consortium name="RefSeq"/>
        </authorList>
    </citation>
    <scope>IDENTIFICATION</scope>
    <source>
        <tissue evidence="4">Muscle</tissue>
    </source>
</reference>
<keyword evidence="2" id="KW-0539">Nucleus</keyword>
<dbReference type="PANTHER" id="PTHR46527">
    <property type="entry name" value="NUCLEOPORIN-LIKE PROTEIN 2"/>
    <property type="match status" value="1"/>
</dbReference>
<dbReference type="InterPro" id="IPR051767">
    <property type="entry name" value="Nucleoporin_NUP42"/>
</dbReference>
<proteinExistence type="predicted"/>
<dbReference type="InParanoid" id="A0A6J2I3Z9"/>
<gene>
    <name evidence="4" type="primary">LOC113996942</name>
</gene>
<comment type="subcellular location">
    <subcellularLocation>
        <location evidence="1">Nucleus</location>
    </subcellularLocation>
</comment>
<keyword evidence="3" id="KW-1185">Reference proteome</keyword>
<protein>
    <submittedName>
        <fullName evidence="4">Nucleoporin NUP42-like</fullName>
    </submittedName>
</protein>
<dbReference type="Proteomes" id="UP000504627">
    <property type="component" value="Unplaced"/>
</dbReference>
<dbReference type="GO" id="GO:0005634">
    <property type="term" value="C:nucleus"/>
    <property type="evidence" value="ECO:0007669"/>
    <property type="project" value="UniProtKB-SubCell"/>
</dbReference>